<feature type="compositionally biased region" description="Gly residues" evidence="1">
    <location>
        <begin position="219"/>
        <end position="228"/>
    </location>
</feature>
<accession>A0ABM4V6V6</accession>
<dbReference type="Proteomes" id="UP001652660">
    <property type="component" value="Chromosome 7e"/>
</dbReference>
<feature type="region of interest" description="Disordered" evidence="1">
    <location>
        <begin position="41"/>
        <end position="60"/>
    </location>
</feature>
<feature type="compositionally biased region" description="Basic and acidic residues" evidence="1">
    <location>
        <begin position="170"/>
        <end position="180"/>
    </location>
</feature>
<organism evidence="2 3">
    <name type="scientific">Coffea arabica</name>
    <name type="common">Arabian coffee</name>
    <dbReference type="NCBI Taxonomy" id="13443"/>
    <lineage>
        <taxon>Eukaryota</taxon>
        <taxon>Viridiplantae</taxon>
        <taxon>Streptophyta</taxon>
        <taxon>Embryophyta</taxon>
        <taxon>Tracheophyta</taxon>
        <taxon>Spermatophyta</taxon>
        <taxon>Magnoliopsida</taxon>
        <taxon>eudicotyledons</taxon>
        <taxon>Gunneridae</taxon>
        <taxon>Pentapetalae</taxon>
        <taxon>asterids</taxon>
        <taxon>lamiids</taxon>
        <taxon>Gentianales</taxon>
        <taxon>Rubiaceae</taxon>
        <taxon>Ixoroideae</taxon>
        <taxon>Gardenieae complex</taxon>
        <taxon>Bertiereae - Coffeeae clade</taxon>
        <taxon>Coffeeae</taxon>
        <taxon>Coffea</taxon>
    </lineage>
</organism>
<reference evidence="3" key="1">
    <citation type="submission" date="2025-08" db="UniProtKB">
        <authorList>
            <consortium name="RefSeq"/>
        </authorList>
    </citation>
    <scope>IDENTIFICATION</scope>
    <source>
        <tissue evidence="3">Leaves</tissue>
    </source>
</reference>
<dbReference type="RefSeq" id="XP_071915273.1">
    <property type="nucleotide sequence ID" value="XM_072059172.1"/>
</dbReference>
<feature type="region of interest" description="Disordered" evidence="1">
    <location>
        <begin position="211"/>
        <end position="233"/>
    </location>
</feature>
<name>A0ABM4V6V6_COFAR</name>
<evidence type="ECO:0000313" key="2">
    <source>
        <dbReference type="Proteomes" id="UP001652660"/>
    </source>
</evidence>
<protein>
    <submittedName>
        <fullName evidence="3">Uncharacterized protein</fullName>
    </submittedName>
</protein>
<evidence type="ECO:0000313" key="3">
    <source>
        <dbReference type="RefSeq" id="XP_071915273.1"/>
    </source>
</evidence>
<gene>
    <name evidence="3" type="primary">LOC140011070</name>
</gene>
<sequence length="307" mass="33469">MGCGISVFYHSQQRDATEERHKQRVGDHRCGINIIAKNTVTSASNSSSPPPTTTTLSSPSKLFTLGFPTKSTSSLMHGGGDHQDLRPHPKPNYHPTNKCVLPPPLQHIYNDEATYDDRTLAEGDGGVNLILLHRLGSADEGAVLVPDLKETKSTRDVNHHDAAISPTNHHHLDNDNNSERDELEEVGAKISDYDGPLWIASPSFKEYCIAGSDSDDSSKGGGPAAGGNHGREVIENKMERPKDNVTLTLSDEDSGIIHQASGTRRPKKTRLTVRKVLGMHRPKHAVVKNFFSKSSAWSSSKAKMFLA</sequence>
<dbReference type="GeneID" id="140011070"/>
<keyword evidence="2" id="KW-1185">Reference proteome</keyword>
<evidence type="ECO:0000256" key="1">
    <source>
        <dbReference type="SAM" id="MobiDB-lite"/>
    </source>
</evidence>
<proteinExistence type="predicted"/>
<feature type="region of interest" description="Disordered" evidence="1">
    <location>
        <begin position="161"/>
        <end position="181"/>
    </location>
</feature>